<dbReference type="InterPro" id="IPR042274">
    <property type="entry name" value="YycH/YycI_2"/>
</dbReference>
<dbReference type="Pfam" id="PF07435">
    <property type="entry name" value="YycH"/>
    <property type="match status" value="1"/>
</dbReference>
<sequence length="424" mass="47807">MKKKSIPILLAFVVILSIVLAWKIWNATPAYETITSDVAEKVSIGQNESGRALYKPNFIVYQKNDSFWKVNSQKTADIDALVKSQLFNNLHQSDTLSKKALIDAENLPNSLRIKYHVAIPYVVYQQMTNHLDTSNIDEDDTFDEIIFSFDKKKGNVSFINSQTRTLVVADVTSEALRKLNERYQAKETRAILPIVLKRFTFNSSSEPIVLAKKTYVAEALSIAKFQQALLNKADPAMISNNDKVREYINGSVLLRYDLVNGMLLYVNPAQEITETKKAQADKAHVINESISYINSHSGFTGDFIIDDYDDTKAEVSYRLSINNIPVYSDFGGSLIKTTSGSSNIYRYQRPMFELSTGIPSEDVKMTLKSPTEALENLRDKLGTLDNVNGLNVVYVMKRSGAEASLVTLEPHWVYYVNGNYEILE</sequence>
<dbReference type="InterPro" id="IPR009996">
    <property type="entry name" value="YycH"/>
</dbReference>
<evidence type="ECO:0000259" key="1">
    <source>
        <dbReference type="Pfam" id="PF07435"/>
    </source>
</evidence>
<dbReference type="STRING" id="1265861.BCAMP_09590"/>
<reference evidence="2 3" key="1">
    <citation type="submission" date="2012-12" db="EMBL/GenBank/DDBJ databases">
        <title>Novel taxa of Listeriaceae from agricultural environments in the United States.</title>
        <authorList>
            <person name="den Bakker H.C."/>
            <person name="Allred A."/>
            <person name="Warchocki S."/>
            <person name="Wright E.M."/>
            <person name="Burrell A."/>
            <person name="Nightingale K.K."/>
            <person name="Kephart D."/>
            <person name="Wiedmann M."/>
        </authorList>
    </citation>
    <scope>NUCLEOTIDE SEQUENCE [LARGE SCALE GENOMIC DNA]</scope>
    <source>
        <strain evidence="2 3">FSL F6-1037</strain>
    </source>
</reference>
<dbReference type="RefSeq" id="WP_035315080.1">
    <property type="nucleotide sequence ID" value="NZ_AODH01000039.1"/>
</dbReference>
<protein>
    <recommendedName>
        <fullName evidence="1">Regulatory protein YycH domain-containing protein</fullName>
    </recommendedName>
</protein>
<gene>
    <name evidence="2" type="ORF">BCAMP_09590</name>
</gene>
<organism evidence="2 3">
    <name type="scientific">Brochothrix campestris FSL F6-1037</name>
    <dbReference type="NCBI Taxonomy" id="1265861"/>
    <lineage>
        <taxon>Bacteria</taxon>
        <taxon>Bacillati</taxon>
        <taxon>Bacillota</taxon>
        <taxon>Bacilli</taxon>
        <taxon>Bacillales</taxon>
        <taxon>Listeriaceae</taxon>
        <taxon>Brochothrix</taxon>
    </lineage>
</organism>
<name>W7CEK3_9LIST</name>
<dbReference type="EMBL" id="AODH01000039">
    <property type="protein sequence ID" value="EUJ37749.1"/>
    <property type="molecule type" value="Genomic_DNA"/>
</dbReference>
<proteinExistence type="predicted"/>
<evidence type="ECO:0000313" key="2">
    <source>
        <dbReference type="EMBL" id="EUJ37749.1"/>
    </source>
</evidence>
<evidence type="ECO:0000313" key="3">
    <source>
        <dbReference type="Proteomes" id="UP000019243"/>
    </source>
</evidence>
<feature type="domain" description="Regulatory protein YycH" evidence="1">
    <location>
        <begin position="8"/>
        <end position="421"/>
    </location>
</feature>
<keyword evidence="3" id="KW-1185">Reference proteome</keyword>
<dbReference type="Proteomes" id="UP000019243">
    <property type="component" value="Unassembled WGS sequence"/>
</dbReference>
<dbReference type="Gene3D" id="3.30.310.160">
    <property type="entry name" value="YycH protein, domain 2"/>
    <property type="match status" value="1"/>
</dbReference>
<accession>W7CEK3</accession>
<comment type="caution">
    <text evidence="2">The sequence shown here is derived from an EMBL/GenBank/DDBJ whole genome shotgun (WGS) entry which is preliminary data.</text>
</comment>
<dbReference type="AlphaFoldDB" id="W7CEK3"/>